<comment type="caution">
    <text evidence="4">The sequence shown here is derived from an EMBL/GenBank/DDBJ whole genome shotgun (WGS) entry which is preliminary data.</text>
</comment>
<dbReference type="SUPFAM" id="SSF50346">
    <property type="entry name" value="PRC-barrel domain"/>
    <property type="match status" value="1"/>
</dbReference>
<accession>A0A7W6LFU9</accession>
<feature type="compositionally biased region" description="Polar residues" evidence="1">
    <location>
        <begin position="32"/>
        <end position="45"/>
    </location>
</feature>
<dbReference type="AlphaFoldDB" id="A0A7W6LFU9"/>
<dbReference type="PANTHER" id="PTHR36505">
    <property type="entry name" value="BLR1072 PROTEIN"/>
    <property type="match status" value="1"/>
</dbReference>
<keyword evidence="2" id="KW-0732">Signal</keyword>
<feature type="signal peptide" evidence="2">
    <location>
        <begin position="1"/>
        <end position="26"/>
    </location>
</feature>
<dbReference type="InterPro" id="IPR011033">
    <property type="entry name" value="PRC_barrel-like_sf"/>
</dbReference>
<feature type="region of interest" description="Disordered" evidence="1">
    <location>
        <begin position="138"/>
        <end position="188"/>
    </location>
</feature>
<feature type="region of interest" description="Disordered" evidence="1">
    <location>
        <begin position="32"/>
        <end position="70"/>
    </location>
</feature>
<dbReference type="EMBL" id="JACIEC010000001">
    <property type="protein sequence ID" value="MBB4143585.1"/>
    <property type="molecule type" value="Genomic_DNA"/>
</dbReference>
<dbReference type="Proteomes" id="UP000519897">
    <property type="component" value="Unassembled WGS sequence"/>
</dbReference>
<proteinExistence type="predicted"/>
<dbReference type="InterPro" id="IPR027275">
    <property type="entry name" value="PRC-brl_dom"/>
</dbReference>
<feature type="compositionally biased region" description="Polar residues" evidence="1">
    <location>
        <begin position="138"/>
        <end position="154"/>
    </location>
</feature>
<dbReference type="Gene3D" id="2.30.30.240">
    <property type="entry name" value="PRC-barrel domain"/>
    <property type="match status" value="1"/>
</dbReference>
<name>A0A7W6LFU9_9HYPH</name>
<keyword evidence="5" id="KW-1185">Reference proteome</keyword>
<gene>
    <name evidence="4" type="ORF">GGQ72_002084</name>
</gene>
<organism evidence="4 5">
    <name type="scientific">Rhizobium rhizoryzae</name>
    <dbReference type="NCBI Taxonomy" id="451876"/>
    <lineage>
        <taxon>Bacteria</taxon>
        <taxon>Pseudomonadati</taxon>
        <taxon>Pseudomonadota</taxon>
        <taxon>Alphaproteobacteria</taxon>
        <taxon>Hyphomicrobiales</taxon>
        <taxon>Rhizobiaceae</taxon>
        <taxon>Rhizobium/Agrobacterium group</taxon>
        <taxon>Rhizobium</taxon>
    </lineage>
</organism>
<reference evidence="4 5" key="1">
    <citation type="submission" date="2020-08" db="EMBL/GenBank/DDBJ databases">
        <title>Genomic Encyclopedia of Type Strains, Phase IV (KMG-IV): sequencing the most valuable type-strain genomes for metagenomic binning, comparative biology and taxonomic classification.</title>
        <authorList>
            <person name="Goeker M."/>
        </authorList>
    </citation>
    <scope>NUCLEOTIDE SEQUENCE [LARGE SCALE GENOMIC DNA]</scope>
    <source>
        <strain evidence="4 5">DSM 29514</strain>
    </source>
</reference>
<evidence type="ECO:0000313" key="5">
    <source>
        <dbReference type="Proteomes" id="UP000519897"/>
    </source>
</evidence>
<sequence>MTNHTKTCFAALAVAVALPLSAMAQAQTTAPITPEQGQATNQNNAHGGMADAPRSTQATTEGPFITVPGQGAWRVSDLEGKSVYTTGGESIGEIGDVLVSQDGSVNAVIVGVGGFLGINQKDVAVDMSALQLGPGMTQDQANKAANQTPAVSGETTASTNTPAAPATGNSQMAAGANTKAAPDTAKIGEDGLPQRIVLNVTREQLEQAPAFQGMTPVR</sequence>
<evidence type="ECO:0000256" key="1">
    <source>
        <dbReference type="SAM" id="MobiDB-lite"/>
    </source>
</evidence>
<feature type="compositionally biased region" description="Low complexity" evidence="1">
    <location>
        <begin position="155"/>
        <end position="170"/>
    </location>
</feature>
<evidence type="ECO:0000259" key="3">
    <source>
        <dbReference type="Pfam" id="PF05239"/>
    </source>
</evidence>
<feature type="domain" description="PRC-barrel" evidence="3">
    <location>
        <begin position="74"/>
        <end position="130"/>
    </location>
</feature>
<feature type="chain" id="PRO_5030643256" evidence="2">
    <location>
        <begin position="27"/>
        <end position="218"/>
    </location>
</feature>
<dbReference type="RefSeq" id="WP_165133396.1">
    <property type="nucleotide sequence ID" value="NZ_CP049250.1"/>
</dbReference>
<dbReference type="PANTHER" id="PTHR36505:SF1">
    <property type="entry name" value="BLR1072 PROTEIN"/>
    <property type="match status" value="1"/>
</dbReference>
<evidence type="ECO:0000313" key="4">
    <source>
        <dbReference type="EMBL" id="MBB4143585.1"/>
    </source>
</evidence>
<dbReference type="Pfam" id="PF05239">
    <property type="entry name" value="PRC"/>
    <property type="match status" value="1"/>
</dbReference>
<evidence type="ECO:0000256" key="2">
    <source>
        <dbReference type="SAM" id="SignalP"/>
    </source>
</evidence>
<protein>
    <submittedName>
        <fullName evidence="4">Sporulation protein YlmC with PRC-barrel domain</fullName>
    </submittedName>
</protein>